<feature type="domain" description="Nudix hydrolase" evidence="5">
    <location>
        <begin position="180"/>
        <end position="305"/>
    </location>
</feature>
<dbReference type="AlphaFoldDB" id="A0A542DN19"/>
<dbReference type="InterPro" id="IPR036551">
    <property type="entry name" value="Flavin_trans-like"/>
</dbReference>
<evidence type="ECO:0000256" key="3">
    <source>
        <dbReference type="ARBA" id="ARBA00022801"/>
    </source>
</evidence>
<dbReference type="Pfam" id="PF00293">
    <property type="entry name" value="NUDIX"/>
    <property type="match status" value="1"/>
</dbReference>
<keyword evidence="3 4" id="KW-0378">Hydrolase</keyword>
<dbReference type="InterPro" id="IPR003382">
    <property type="entry name" value="Flavoprotein"/>
</dbReference>
<dbReference type="CDD" id="cd02883">
    <property type="entry name" value="NUDIX_Hydrolase"/>
    <property type="match status" value="1"/>
</dbReference>
<dbReference type="PRINTS" id="PR00502">
    <property type="entry name" value="NUDIXFAMILY"/>
</dbReference>
<dbReference type="PANTHER" id="PTHR43046:SF14">
    <property type="entry name" value="MUTT_NUDIX FAMILY PROTEIN"/>
    <property type="match status" value="1"/>
</dbReference>
<dbReference type="InterPro" id="IPR015797">
    <property type="entry name" value="NUDIX_hydrolase-like_dom_sf"/>
</dbReference>
<comment type="caution">
    <text evidence="6">The sequence shown here is derived from an EMBL/GenBank/DDBJ whole genome shotgun (WGS) entry which is preliminary data.</text>
</comment>
<protein>
    <submittedName>
        <fullName evidence="6">Mutator protein MutT</fullName>
    </submittedName>
</protein>
<organism evidence="6 7">
    <name type="scientific">Amycolatopsis cihanbeyliensis</name>
    <dbReference type="NCBI Taxonomy" id="1128664"/>
    <lineage>
        <taxon>Bacteria</taxon>
        <taxon>Bacillati</taxon>
        <taxon>Actinomycetota</taxon>
        <taxon>Actinomycetes</taxon>
        <taxon>Pseudonocardiales</taxon>
        <taxon>Pseudonocardiaceae</taxon>
        <taxon>Amycolatopsis</taxon>
    </lineage>
</organism>
<reference evidence="6 7" key="1">
    <citation type="submission" date="2019-06" db="EMBL/GenBank/DDBJ databases">
        <title>Sequencing the genomes of 1000 actinobacteria strains.</title>
        <authorList>
            <person name="Klenk H.-P."/>
        </authorList>
    </citation>
    <scope>NUCLEOTIDE SEQUENCE [LARGE SCALE GENOMIC DNA]</scope>
    <source>
        <strain evidence="6 7">DSM 45679</strain>
    </source>
</reference>
<evidence type="ECO:0000256" key="4">
    <source>
        <dbReference type="RuleBase" id="RU003476"/>
    </source>
</evidence>
<dbReference type="Proteomes" id="UP000320876">
    <property type="component" value="Unassembled WGS sequence"/>
</dbReference>
<dbReference type="Pfam" id="PF02441">
    <property type="entry name" value="Flavoprotein"/>
    <property type="match status" value="1"/>
</dbReference>
<name>A0A542DN19_AMYCI</name>
<comment type="cofactor">
    <cofactor evidence="1">
        <name>Mg(2+)</name>
        <dbReference type="ChEBI" id="CHEBI:18420"/>
    </cofactor>
</comment>
<dbReference type="InterPro" id="IPR020476">
    <property type="entry name" value="Nudix_hydrolase"/>
</dbReference>
<dbReference type="RefSeq" id="WP_142000160.1">
    <property type="nucleotide sequence ID" value="NZ_VFML01000001.1"/>
</dbReference>
<dbReference type="SUPFAM" id="SSF55811">
    <property type="entry name" value="Nudix"/>
    <property type="match status" value="1"/>
</dbReference>
<evidence type="ECO:0000256" key="2">
    <source>
        <dbReference type="ARBA" id="ARBA00005582"/>
    </source>
</evidence>
<keyword evidence="7" id="KW-1185">Reference proteome</keyword>
<evidence type="ECO:0000256" key="1">
    <source>
        <dbReference type="ARBA" id="ARBA00001946"/>
    </source>
</evidence>
<gene>
    <name evidence="6" type="ORF">FB471_4286</name>
</gene>
<evidence type="ECO:0000259" key="5">
    <source>
        <dbReference type="PROSITE" id="PS51462"/>
    </source>
</evidence>
<evidence type="ECO:0000313" key="6">
    <source>
        <dbReference type="EMBL" id="TQJ04489.1"/>
    </source>
</evidence>
<dbReference type="PANTHER" id="PTHR43046">
    <property type="entry name" value="GDP-MANNOSE MANNOSYL HYDROLASE"/>
    <property type="match status" value="1"/>
</dbReference>
<dbReference type="InterPro" id="IPR020084">
    <property type="entry name" value="NUDIX_hydrolase_CS"/>
</dbReference>
<dbReference type="PROSITE" id="PS51462">
    <property type="entry name" value="NUDIX"/>
    <property type="match status" value="1"/>
</dbReference>
<dbReference type="PROSITE" id="PS00893">
    <property type="entry name" value="NUDIX_BOX"/>
    <property type="match status" value="1"/>
</dbReference>
<dbReference type="InterPro" id="IPR000086">
    <property type="entry name" value="NUDIX_hydrolase_dom"/>
</dbReference>
<dbReference type="OrthoDB" id="161343at2"/>
<sequence>MTADNRSKVLYTVICGAGPAGRIETFVTLANERGWEVCCIATPAAMTHFLDLSDLRELTGHQVRHDYRREGDESFPRADAVAVVPATYNTINKWAAGITDTYALNVLAELTGLGIPIAVLPFVNTALAANRVLDRSVDELRRSGITVLYGPSGFRPHPPRTGGTALDRYPWHLALDALEIRLPPVAAAVIVENAKVLLVRRLVQEGSLSWQFPAGEIEAGESAAEAAVREVREETGLSVIESQVLGERVHPSTGRTMIYVACEVVSGTARVEESEEIAEVEWLERGQLGEYVPHGFYEPVQAHLDVLLAMNADDSQRSS</sequence>
<dbReference type="EMBL" id="VFML01000001">
    <property type="protein sequence ID" value="TQJ04489.1"/>
    <property type="molecule type" value="Genomic_DNA"/>
</dbReference>
<dbReference type="SUPFAM" id="SSF52507">
    <property type="entry name" value="Homo-oligomeric flavin-containing Cys decarboxylases, HFCD"/>
    <property type="match status" value="1"/>
</dbReference>
<comment type="similarity">
    <text evidence="2 4">Belongs to the Nudix hydrolase family.</text>
</comment>
<proteinExistence type="inferred from homology"/>
<evidence type="ECO:0000313" key="7">
    <source>
        <dbReference type="Proteomes" id="UP000320876"/>
    </source>
</evidence>
<dbReference type="Gene3D" id="3.90.79.10">
    <property type="entry name" value="Nucleoside Triphosphate Pyrophosphohydrolase"/>
    <property type="match status" value="1"/>
</dbReference>
<dbReference type="GO" id="GO:0016787">
    <property type="term" value="F:hydrolase activity"/>
    <property type="evidence" value="ECO:0007669"/>
    <property type="project" value="UniProtKB-KW"/>
</dbReference>
<dbReference type="Gene3D" id="3.40.50.1950">
    <property type="entry name" value="Flavin prenyltransferase-like"/>
    <property type="match status" value="1"/>
</dbReference>
<accession>A0A542DN19</accession>